<dbReference type="AlphaFoldDB" id="A0A1A9V1L0"/>
<keyword evidence="2" id="KW-1185">Reference proteome</keyword>
<evidence type="ECO:0000313" key="2">
    <source>
        <dbReference type="Proteomes" id="UP000078200"/>
    </source>
</evidence>
<name>A0A1A9V1L0_GLOAU</name>
<dbReference type="VEuPathDB" id="VectorBase:GAUT022886"/>
<evidence type="ECO:0000313" key="1">
    <source>
        <dbReference type="EnsemblMetazoa" id="GAUT022886-PA"/>
    </source>
</evidence>
<reference evidence="1" key="1">
    <citation type="submission" date="2020-05" db="UniProtKB">
        <authorList>
            <consortium name="EnsemblMetazoa"/>
        </authorList>
    </citation>
    <scope>IDENTIFICATION</scope>
    <source>
        <strain evidence="1">TTRI</strain>
    </source>
</reference>
<dbReference type="Proteomes" id="UP000078200">
    <property type="component" value="Unassembled WGS sequence"/>
</dbReference>
<accession>A0A1A9V1L0</accession>
<proteinExistence type="predicted"/>
<dbReference type="STRING" id="7395.A0A1A9V1L0"/>
<sequence>MIKSRLQDFIPFTGEIPNISTTTRMPDGTLRYSHRELITTVHVGETHFQLSLIVLHDVVDNLTLGMDFLIKAQATLVIGKRAIQFGNTMQRLNYSSSDMYPDTVTNSAHDITSVIGPPSSPVVAQTRHFHQTSSNEKKRQRARARAYIFRKNSESIEFTKHRARFSDNFKPSELQRKFSTSSSLDGVWHFTYQNRFRFTGVCNKPYARVQSCQTAGTQFLIQNQKFNITYQQWEGHLVAP</sequence>
<dbReference type="EnsemblMetazoa" id="GAUT022886-RA">
    <property type="protein sequence ID" value="GAUT022886-PA"/>
    <property type="gene ID" value="GAUT022886"/>
</dbReference>
<organism evidence="1 2">
    <name type="scientific">Glossina austeni</name>
    <name type="common">Savannah tsetse fly</name>
    <dbReference type="NCBI Taxonomy" id="7395"/>
    <lineage>
        <taxon>Eukaryota</taxon>
        <taxon>Metazoa</taxon>
        <taxon>Ecdysozoa</taxon>
        <taxon>Arthropoda</taxon>
        <taxon>Hexapoda</taxon>
        <taxon>Insecta</taxon>
        <taxon>Pterygota</taxon>
        <taxon>Neoptera</taxon>
        <taxon>Endopterygota</taxon>
        <taxon>Diptera</taxon>
        <taxon>Brachycera</taxon>
        <taxon>Muscomorpha</taxon>
        <taxon>Hippoboscoidea</taxon>
        <taxon>Glossinidae</taxon>
        <taxon>Glossina</taxon>
    </lineage>
</organism>
<protein>
    <submittedName>
        <fullName evidence="1">Uncharacterized protein</fullName>
    </submittedName>
</protein>